<dbReference type="PANTHER" id="PTHR24220">
    <property type="entry name" value="IMPORT ATP-BINDING PROTEIN"/>
    <property type="match status" value="1"/>
</dbReference>
<dbReference type="SUPFAM" id="SSF52540">
    <property type="entry name" value="P-loop containing nucleoside triphosphate hydrolases"/>
    <property type="match status" value="1"/>
</dbReference>
<dbReference type="CDD" id="cd03255">
    <property type="entry name" value="ABC_MJ0796_LolCDE_FtsE"/>
    <property type="match status" value="1"/>
</dbReference>
<dbReference type="Gene3D" id="3.40.50.300">
    <property type="entry name" value="P-loop containing nucleotide triphosphate hydrolases"/>
    <property type="match status" value="1"/>
</dbReference>
<accession>A0A2K8U5V3</accession>
<dbReference type="Proteomes" id="UP000232638">
    <property type="component" value="Chromosome"/>
</dbReference>
<dbReference type="PROSITE" id="PS00211">
    <property type="entry name" value="ABC_TRANSPORTER_1"/>
    <property type="match status" value="1"/>
</dbReference>
<dbReference type="OrthoDB" id="66958at2"/>
<evidence type="ECO:0000256" key="3">
    <source>
        <dbReference type="ARBA" id="ARBA00022840"/>
    </source>
</evidence>
<dbReference type="InterPro" id="IPR017911">
    <property type="entry name" value="MacB-like_ATP-bd"/>
</dbReference>
<gene>
    <name evidence="6" type="ORF">THSYN_08225</name>
</gene>
<dbReference type="RefSeq" id="WP_100918717.1">
    <property type="nucleotide sequence ID" value="NZ_CP020370.1"/>
</dbReference>
<keyword evidence="3 6" id="KW-0067">ATP-binding</keyword>
<dbReference type="AlphaFoldDB" id="A0A2K8U5V3"/>
<sequence>MSGPALDAQGLTLVYGSGEAAVRALDGVDFQVSAGEILALMGPSGSGKTTLLMILGGLLHPTAGAVRVEGRAIAGLPSRELAQLRLQRMGFIFQSYNLFPALTAMENVQVALELKGRALGEATGLLDRVGLGARLHNFPKQLSGGEKQRVAIARALAGDPPILLADEPTAALDSVNGRAVVRLLGDLAHGQGRAVVVVTHDPRVGELADRVVRIEDGRIQDSD</sequence>
<dbReference type="GO" id="GO:1902495">
    <property type="term" value="C:transmembrane transporter complex"/>
    <property type="evidence" value="ECO:0007669"/>
    <property type="project" value="UniProtKB-ARBA"/>
</dbReference>
<reference evidence="6 7" key="1">
    <citation type="submission" date="2017-03" db="EMBL/GenBank/DDBJ databases">
        <title>Complete genome sequence of Candidatus 'Thiodictyon syntrophicum' sp. nov. strain Cad16T, a photolithoautotroph purple sulfur bacterium isolated from an alpine meromictic lake.</title>
        <authorList>
            <person name="Luedin S.M."/>
            <person name="Pothier J.F."/>
            <person name="Danza F."/>
            <person name="Storelli N."/>
            <person name="Wittwer M."/>
            <person name="Tonolla M."/>
        </authorList>
    </citation>
    <scope>NUCLEOTIDE SEQUENCE [LARGE SCALE GENOMIC DNA]</scope>
    <source>
        <strain evidence="6 7">Cad16T</strain>
    </source>
</reference>
<dbReference type="InterPro" id="IPR015854">
    <property type="entry name" value="ABC_transpr_LolD-like"/>
</dbReference>
<evidence type="ECO:0000259" key="5">
    <source>
        <dbReference type="PROSITE" id="PS50893"/>
    </source>
</evidence>
<dbReference type="EMBL" id="CP020370">
    <property type="protein sequence ID" value="AUB80937.1"/>
    <property type="molecule type" value="Genomic_DNA"/>
</dbReference>
<evidence type="ECO:0000313" key="6">
    <source>
        <dbReference type="EMBL" id="AUB80937.1"/>
    </source>
</evidence>
<evidence type="ECO:0000256" key="1">
    <source>
        <dbReference type="ARBA" id="ARBA00022448"/>
    </source>
</evidence>
<dbReference type="Pfam" id="PF00005">
    <property type="entry name" value="ABC_tran"/>
    <property type="match status" value="1"/>
</dbReference>
<dbReference type="InterPro" id="IPR003439">
    <property type="entry name" value="ABC_transporter-like_ATP-bd"/>
</dbReference>
<name>A0A2K8U5V3_9GAMM</name>
<protein>
    <submittedName>
        <fullName evidence="6">ABC transporter ATP-binding protein</fullName>
    </submittedName>
</protein>
<dbReference type="GO" id="GO:0016887">
    <property type="term" value="F:ATP hydrolysis activity"/>
    <property type="evidence" value="ECO:0007669"/>
    <property type="project" value="InterPro"/>
</dbReference>
<dbReference type="InterPro" id="IPR027417">
    <property type="entry name" value="P-loop_NTPase"/>
</dbReference>
<keyword evidence="7" id="KW-1185">Reference proteome</keyword>
<dbReference type="SMART" id="SM00382">
    <property type="entry name" value="AAA"/>
    <property type="match status" value="1"/>
</dbReference>
<dbReference type="GO" id="GO:0022857">
    <property type="term" value="F:transmembrane transporter activity"/>
    <property type="evidence" value="ECO:0007669"/>
    <property type="project" value="TreeGrafter"/>
</dbReference>
<dbReference type="KEGG" id="tsy:THSYN_08225"/>
<proteinExistence type="inferred from homology"/>
<evidence type="ECO:0000256" key="2">
    <source>
        <dbReference type="ARBA" id="ARBA00022741"/>
    </source>
</evidence>
<keyword evidence="1" id="KW-0813">Transport</keyword>
<dbReference type="InterPro" id="IPR017871">
    <property type="entry name" value="ABC_transporter-like_CS"/>
</dbReference>
<comment type="similarity">
    <text evidence="4">Belongs to the ABC transporter superfamily. Macrolide exporter (TC 3.A.1.122) family.</text>
</comment>
<feature type="domain" description="ABC transporter" evidence="5">
    <location>
        <begin position="6"/>
        <end position="223"/>
    </location>
</feature>
<dbReference type="FunFam" id="3.40.50.300:FF:000032">
    <property type="entry name" value="Export ABC transporter ATP-binding protein"/>
    <property type="match status" value="1"/>
</dbReference>
<dbReference type="GO" id="GO:0005886">
    <property type="term" value="C:plasma membrane"/>
    <property type="evidence" value="ECO:0007669"/>
    <property type="project" value="TreeGrafter"/>
</dbReference>
<dbReference type="InterPro" id="IPR003593">
    <property type="entry name" value="AAA+_ATPase"/>
</dbReference>
<dbReference type="GO" id="GO:0005524">
    <property type="term" value="F:ATP binding"/>
    <property type="evidence" value="ECO:0007669"/>
    <property type="project" value="UniProtKB-KW"/>
</dbReference>
<organism evidence="6 7">
    <name type="scientific">Candidatus Thiodictyon syntrophicum</name>
    <dbReference type="NCBI Taxonomy" id="1166950"/>
    <lineage>
        <taxon>Bacteria</taxon>
        <taxon>Pseudomonadati</taxon>
        <taxon>Pseudomonadota</taxon>
        <taxon>Gammaproteobacteria</taxon>
        <taxon>Chromatiales</taxon>
        <taxon>Chromatiaceae</taxon>
        <taxon>Thiodictyon</taxon>
    </lineage>
</organism>
<evidence type="ECO:0000313" key="7">
    <source>
        <dbReference type="Proteomes" id="UP000232638"/>
    </source>
</evidence>
<evidence type="ECO:0000256" key="4">
    <source>
        <dbReference type="ARBA" id="ARBA00038388"/>
    </source>
</evidence>
<dbReference type="PROSITE" id="PS50893">
    <property type="entry name" value="ABC_TRANSPORTER_2"/>
    <property type="match status" value="1"/>
</dbReference>
<keyword evidence="2" id="KW-0547">Nucleotide-binding</keyword>